<evidence type="ECO:0000313" key="1">
    <source>
        <dbReference type="EMBL" id="MFN6545095.1"/>
    </source>
</evidence>
<comment type="caution">
    <text evidence="1">The sequence shown here is derived from an EMBL/GenBank/DDBJ whole genome shotgun (WGS) entry which is preliminary data.</text>
</comment>
<dbReference type="EMBL" id="JBKBDD010000006">
    <property type="protein sequence ID" value="MFN6545095.1"/>
    <property type="molecule type" value="Genomic_DNA"/>
</dbReference>
<organism evidence="1 2">
    <name type="scientific">Mycolicibacterium nivoides</name>
    <dbReference type="NCBI Taxonomy" id="2487344"/>
    <lineage>
        <taxon>Bacteria</taxon>
        <taxon>Bacillati</taxon>
        <taxon>Actinomycetota</taxon>
        <taxon>Actinomycetes</taxon>
        <taxon>Mycobacteriales</taxon>
        <taxon>Mycobacteriaceae</taxon>
        <taxon>Mycolicibacterium</taxon>
    </lineage>
</organism>
<sequence length="90" mass="10184">MTASDCAGLTGEQIEAIAWGFLRSEFTGQDYAIWPLDRRIDAYLQRRGLQAIIDDGSTFDRLTERVMANMGRALRAGFLRSAKAHRDRHP</sequence>
<evidence type="ECO:0000313" key="2">
    <source>
        <dbReference type="Proteomes" id="UP001635816"/>
    </source>
</evidence>
<proteinExistence type="predicted"/>
<keyword evidence="2" id="KW-1185">Reference proteome</keyword>
<gene>
    <name evidence="1" type="ORF">ACK4CT_18070</name>
</gene>
<dbReference type="Proteomes" id="UP001635816">
    <property type="component" value="Unassembled WGS sequence"/>
</dbReference>
<protein>
    <submittedName>
        <fullName evidence="1">Uncharacterized protein</fullName>
    </submittedName>
</protein>
<dbReference type="RefSeq" id="WP_409543910.1">
    <property type="nucleotide sequence ID" value="NZ_JBKBDD010000006.1"/>
</dbReference>
<reference evidence="1 2" key="1">
    <citation type="submission" date="2024-12" db="EMBL/GenBank/DDBJ databases">
        <title>The coexistence of Mycolicibacterium septicum and Mycolicibacterium nivoides in clinical samples.</title>
        <authorList>
            <person name="Wang C."/>
            <person name="Feng Y."/>
            <person name="Zong Z."/>
        </authorList>
    </citation>
    <scope>NUCLEOTIDE SEQUENCE [LARGE SCALE GENOMIC DNA]</scope>
    <source>
        <strain evidence="1 2">120309</strain>
    </source>
</reference>
<accession>A0ABW9LBY4</accession>
<name>A0ABW9LBY4_9MYCO</name>